<feature type="compositionally biased region" description="Basic and acidic residues" evidence="1">
    <location>
        <begin position="721"/>
        <end position="730"/>
    </location>
</feature>
<feature type="region of interest" description="Disordered" evidence="1">
    <location>
        <begin position="1"/>
        <end position="55"/>
    </location>
</feature>
<evidence type="ECO:0000256" key="1">
    <source>
        <dbReference type="SAM" id="MobiDB-lite"/>
    </source>
</evidence>
<feature type="compositionally biased region" description="Low complexity" evidence="1">
    <location>
        <begin position="763"/>
        <end position="778"/>
    </location>
</feature>
<protein>
    <submittedName>
        <fullName evidence="2">Uncharacterized protein</fullName>
    </submittedName>
</protein>
<dbReference type="Proteomes" id="UP001165080">
    <property type="component" value="Unassembled WGS sequence"/>
</dbReference>
<name>A0A9W6BMW7_9CHLO</name>
<feature type="compositionally biased region" description="Low complexity" evidence="1">
    <location>
        <begin position="566"/>
        <end position="575"/>
    </location>
</feature>
<proteinExistence type="predicted"/>
<evidence type="ECO:0000313" key="2">
    <source>
        <dbReference type="EMBL" id="GLC54517.1"/>
    </source>
</evidence>
<reference evidence="2 3" key="1">
    <citation type="journal article" date="2023" name="Commun. Biol.">
        <title>Reorganization of the ancestral sex-determining regions during the evolution of trioecy in Pleodorina starrii.</title>
        <authorList>
            <person name="Takahashi K."/>
            <person name="Suzuki S."/>
            <person name="Kawai-Toyooka H."/>
            <person name="Yamamoto K."/>
            <person name="Hamaji T."/>
            <person name="Ootsuki R."/>
            <person name="Yamaguchi H."/>
            <person name="Kawachi M."/>
            <person name="Higashiyama T."/>
            <person name="Nozaki H."/>
        </authorList>
    </citation>
    <scope>NUCLEOTIDE SEQUENCE [LARGE SCALE GENOMIC DNA]</scope>
    <source>
        <strain evidence="2 3">NIES-4479</strain>
    </source>
</reference>
<keyword evidence="3" id="KW-1185">Reference proteome</keyword>
<feature type="region of interest" description="Disordered" evidence="1">
    <location>
        <begin position="558"/>
        <end position="596"/>
    </location>
</feature>
<feature type="region of interest" description="Disordered" evidence="1">
    <location>
        <begin position="721"/>
        <end position="778"/>
    </location>
</feature>
<feature type="compositionally biased region" description="Pro residues" evidence="1">
    <location>
        <begin position="279"/>
        <end position="293"/>
    </location>
</feature>
<evidence type="ECO:0000313" key="3">
    <source>
        <dbReference type="Proteomes" id="UP001165080"/>
    </source>
</evidence>
<gene>
    <name evidence="2" type="primary">PLESTB001404</name>
    <name evidence="2" type="ORF">PLESTB_000875100</name>
</gene>
<dbReference type="AlphaFoldDB" id="A0A9W6BMW7"/>
<sequence>MAQNHVQPSPGDGDDPAHRPHTHLAEGGVQTRSRSMNRVPRRGAPPAGMPRNLAPILEEAGPAAAPVAVDAAAAPAPAAAPAAPAPAAAAAPAPDAAVAAPAHDAAPAAVAAADAPAAAPGQAAVAVPAVAPADAAPVGLAAAADQAAPAVAPALAVAAAAPPAAVYPAAAANALAAAARAAAPAAGAAAPDAAAGPAAVAAAPVAGDVADAAVPDAPAAVEPLAAGLFRAVAAVAPGLSAQEIRDFLNRGREPLLRADLATALDMLDGGAGSGGAGRRPPPAHQLPNPPPLAFTPAPISIEASSSTTLAPAPVVPRAVTGDGRFENPRASIRQVMDDTWAIPAGAKPADVRRAARVVFTGALLWVARRRGTVVDERSHPQVAAAFLADLWDSVVEELLQLLSRACEPLGVADAVLGRLRGRLAQRGATLRKIADQLSAAADDFADDFGKEVAHLACDDGPLSWARDALSRTSAADIAPAPGRNVTLCGNVLGLLDVYVGAVDEESPPSAAELRTVGPWPGLVYVHRWIAAVRAGVQQARQVAANGFAIAAQINLAPPAAGDPRQQRQQSQQQRSARGKPFADIQPPPAPPAEGKPAALVLPDVVQALTDATGRPLRPGEMNLQTRAAASHPLHGAEDAFMRPGGFEGIQPAGLQLCCDAAPGQPRQSVLGERRHAEMACLDDAAGRCFHDPCRFIHYKRLADLTAAARVTLREIPDWNREPTDKRRRADGVGGQPGRDRRPRGPGAGLGGGAPAAPPPPSPGGAARAHAGAGAAHPFGHGQLDVARARQEALDALAALDNLSQPGSVDLSSDADYLADLHALLPDPDQFLPGRPQRLAAVWEAYFLRASGGSGPQKLGRRNWR</sequence>
<accession>A0A9W6BMW7</accession>
<organism evidence="2 3">
    <name type="scientific">Pleodorina starrii</name>
    <dbReference type="NCBI Taxonomy" id="330485"/>
    <lineage>
        <taxon>Eukaryota</taxon>
        <taxon>Viridiplantae</taxon>
        <taxon>Chlorophyta</taxon>
        <taxon>core chlorophytes</taxon>
        <taxon>Chlorophyceae</taxon>
        <taxon>CS clade</taxon>
        <taxon>Chlamydomonadales</taxon>
        <taxon>Volvocaceae</taxon>
        <taxon>Pleodorina</taxon>
    </lineage>
</organism>
<feature type="compositionally biased region" description="Low complexity" evidence="1">
    <location>
        <begin position="42"/>
        <end position="51"/>
    </location>
</feature>
<dbReference type="PANTHER" id="PTHR48125">
    <property type="entry name" value="LP07818P1"/>
    <property type="match status" value="1"/>
</dbReference>
<comment type="caution">
    <text evidence="2">The sequence shown here is derived from an EMBL/GenBank/DDBJ whole genome shotgun (WGS) entry which is preliminary data.</text>
</comment>
<dbReference type="EMBL" id="BRXU01000010">
    <property type="protein sequence ID" value="GLC54517.1"/>
    <property type="molecule type" value="Genomic_DNA"/>
</dbReference>
<dbReference type="PANTHER" id="PTHR48125:SF10">
    <property type="entry name" value="OS12G0136300 PROTEIN"/>
    <property type="match status" value="1"/>
</dbReference>
<feature type="region of interest" description="Disordered" evidence="1">
    <location>
        <begin position="269"/>
        <end position="297"/>
    </location>
</feature>